<dbReference type="InterPro" id="IPR050626">
    <property type="entry name" value="Peptidase_M16"/>
</dbReference>
<proteinExistence type="inferred from homology"/>
<dbReference type="EMBL" id="MLJW01000049">
    <property type="protein sequence ID" value="OIR05578.1"/>
    <property type="molecule type" value="Genomic_DNA"/>
</dbReference>
<accession>A0A1J5SBI4</accession>
<dbReference type="SUPFAM" id="SSF63411">
    <property type="entry name" value="LuxS/MPP-like metallohydrolase"/>
    <property type="match status" value="2"/>
</dbReference>
<organism evidence="10">
    <name type="scientific">mine drainage metagenome</name>
    <dbReference type="NCBI Taxonomy" id="410659"/>
    <lineage>
        <taxon>unclassified sequences</taxon>
        <taxon>metagenomes</taxon>
        <taxon>ecological metagenomes</taxon>
    </lineage>
</organism>
<dbReference type="AlphaFoldDB" id="A0A1J5SBI4"/>
<keyword evidence="6" id="KW-0482">Metalloprotease</keyword>
<dbReference type="PANTHER" id="PTHR43690">
    <property type="entry name" value="NARDILYSIN"/>
    <property type="match status" value="1"/>
</dbReference>
<dbReference type="InterPro" id="IPR007863">
    <property type="entry name" value="Peptidase_M16_C"/>
</dbReference>
<keyword evidence="3" id="KW-0479">Metal-binding</keyword>
<keyword evidence="5" id="KW-0862">Zinc</keyword>
<dbReference type="InterPro" id="IPR011249">
    <property type="entry name" value="Metalloenz_LuxS/M16"/>
</dbReference>
<evidence type="ECO:0000259" key="8">
    <source>
        <dbReference type="Pfam" id="PF00675"/>
    </source>
</evidence>
<reference evidence="10" key="1">
    <citation type="submission" date="2016-10" db="EMBL/GenBank/DDBJ databases">
        <title>Sequence of Gallionella enrichment culture.</title>
        <authorList>
            <person name="Poehlein A."/>
            <person name="Muehling M."/>
            <person name="Daniel R."/>
        </authorList>
    </citation>
    <scope>NUCLEOTIDE SEQUENCE</scope>
</reference>
<evidence type="ECO:0000256" key="6">
    <source>
        <dbReference type="ARBA" id="ARBA00023049"/>
    </source>
</evidence>
<dbReference type="GO" id="GO:0046872">
    <property type="term" value="F:metal ion binding"/>
    <property type="evidence" value="ECO:0007669"/>
    <property type="project" value="UniProtKB-KW"/>
</dbReference>
<dbReference type="Pfam" id="PF05193">
    <property type="entry name" value="Peptidase_M16_C"/>
    <property type="match status" value="1"/>
</dbReference>
<dbReference type="GO" id="GO:0004222">
    <property type="term" value="F:metalloendopeptidase activity"/>
    <property type="evidence" value="ECO:0007669"/>
    <property type="project" value="InterPro"/>
</dbReference>
<dbReference type="PROSITE" id="PS00143">
    <property type="entry name" value="INSULINASE"/>
    <property type="match status" value="1"/>
</dbReference>
<dbReference type="Pfam" id="PF00675">
    <property type="entry name" value="Peptidase_M16"/>
    <property type="match status" value="1"/>
</dbReference>
<dbReference type="GO" id="GO:0006508">
    <property type="term" value="P:proteolysis"/>
    <property type="evidence" value="ECO:0007669"/>
    <property type="project" value="UniProtKB-KW"/>
</dbReference>
<feature type="domain" description="Peptidase M16 C-terminal" evidence="9">
    <location>
        <begin position="186"/>
        <end position="368"/>
    </location>
</feature>
<evidence type="ECO:0000256" key="5">
    <source>
        <dbReference type="ARBA" id="ARBA00022833"/>
    </source>
</evidence>
<feature type="domain" description="Peptidase M16 N-terminal" evidence="8">
    <location>
        <begin position="33"/>
        <end position="178"/>
    </location>
</feature>
<keyword evidence="2" id="KW-0645">Protease</keyword>
<gene>
    <name evidence="10" type="ORF">GALL_123210</name>
</gene>
<evidence type="ECO:0000256" key="7">
    <source>
        <dbReference type="SAM" id="MobiDB-lite"/>
    </source>
</evidence>
<evidence type="ECO:0000256" key="1">
    <source>
        <dbReference type="ARBA" id="ARBA00007261"/>
    </source>
</evidence>
<evidence type="ECO:0000256" key="2">
    <source>
        <dbReference type="ARBA" id="ARBA00022670"/>
    </source>
</evidence>
<comment type="similarity">
    <text evidence="1">Belongs to the peptidase M16 family.</text>
</comment>
<comment type="caution">
    <text evidence="10">The sequence shown here is derived from an EMBL/GenBank/DDBJ whole genome shotgun (WGS) entry which is preliminary data.</text>
</comment>
<dbReference type="InterPro" id="IPR001431">
    <property type="entry name" value="Pept_M16_Zn_BS"/>
</dbReference>
<evidence type="ECO:0000259" key="9">
    <source>
        <dbReference type="Pfam" id="PF05193"/>
    </source>
</evidence>
<evidence type="ECO:0000256" key="3">
    <source>
        <dbReference type="ARBA" id="ARBA00022723"/>
    </source>
</evidence>
<feature type="region of interest" description="Disordered" evidence="7">
    <location>
        <begin position="433"/>
        <end position="452"/>
    </location>
</feature>
<evidence type="ECO:0000256" key="4">
    <source>
        <dbReference type="ARBA" id="ARBA00022801"/>
    </source>
</evidence>
<evidence type="ECO:0000313" key="10">
    <source>
        <dbReference type="EMBL" id="OIR05578.1"/>
    </source>
</evidence>
<dbReference type="Gene3D" id="3.30.830.10">
    <property type="entry name" value="Metalloenzyme, LuxS/M16 peptidase-like"/>
    <property type="match status" value="2"/>
</dbReference>
<keyword evidence="4" id="KW-0378">Hydrolase</keyword>
<protein>
    <submittedName>
        <fullName evidence="10">Insulinase</fullName>
    </submittedName>
</protein>
<name>A0A1J5SBI4_9ZZZZ</name>
<sequence>MRIRLIVVALLLQISSVAQAEVYEKTLGNGLKVIVKEDHRAPVLVQQVWYHVGSMDEKTGTTGVAHVLEHMMFKGTRKVPVGQFSKIIAAAGGRENAFTSYDHTAYFQQLHKSKLALAMELESDRMHNLQMAEKEFSKEIKVVMEERRWRTDDDPHSLMYEKLMATAFSEHPYHHPVIGWMIDIQNMTATDALSWYKSWYAPNNATLVIAGDVKASEVFALAQRYYGGIPAVKLPQRKAVGEAAQLGIQRIVVKAPAELPYLIMAYHAPTLRDAEKDWKPYALEMLAGVLDGNSSARLNKALVRDQQVAMDVGTGYDSVARGPGMFVLEGTPREGKSVGEVENAIREQLALLVRDGVSADELQRVKAQVMAGEVYKRDSVFYQAMQIGQMESDGLSYKDIPVMLQKLQAVTAQQVQDVAREIFNDDQLTVATLDPQPLSDKPRHTGGASHVH</sequence>
<dbReference type="PANTHER" id="PTHR43690:SF17">
    <property type="entry name" value="PROTEIN YHJJ"/>
    <property type="match status" value="1"/>
</dbReference>
<dbReference type="InterPro" id="IPR011765">
    <property type="entry name" value="Pept_M16_N"/>
</dbReference>